<feature type="region of interest" description="Disordered" evidence="5">
    <location>
        <begin position="75"/>
        <end position="160"/>
    </location>
</feature>
<dbReference type="GO" id="GO:0016301">
    <property type="term" value="F:kinase activity"/>
    <property type="evidence" value="ECO:0007669"/>
    <property type="project" value="UniProtKB-KW"/>
</dbReference>
<gene>
    <name evidence="6" type="ORF">M8C21_025121</name>
</gene>
<feature type="non-terminal residue" evidence="6">
    <location>
        <position position="1"/>
    </location>
</feature>
<evidence type="ECO:0000256" key="1">
    <source>
        <dbReference type="ARBA" id="ARBA00022679"/>
    </source>
</evidence>
<keyword evidence="4" id="KW-0067">ATP-binding</keyword>
<comment type="caution">
    <text evidence="6">The sequence shown here is derived from an EMBL/GenBank/DDBJ whole genome shotgun (WGS) entry which is preliminary data.</text>
</comment>
<evidence type="ECO:0000313" key="7">
    <source>
        <dbReference type="Proteomes" id="UP001206925"/>
    </source>
</evidence>
<sequence length="160" mass="17217">GHKNSTFKLDPECENLLDWAYKLYAKGKTLQIMDSTLATSADPNQVATCVQIGLLCTQSDPKLRPTMRQVVVMLSKNGGTLDEPTRPGYQGIYSRRPSRRSNSSSSTGNSSGRSSRSTTMTASGSTSTWTSSSNAHPNHPSSSTFRSSVSDPKGKQPIEG</sequence>
<protein>
    <submittedName>
        <fullName evidence="6">Uncharacterized protein</fullName>
    </submittedName>
</protein>
<keyword evidence="2" id="KW-0547">Nucleotide-binding</keyword>
<dbReference type="AlphaFoldDB" id="A0AAD5DDT3"/>
<organism evidence="6 7">
    <name type="scientific">Ambrosia artemisiifolia</name>
    <name type="common">Common ragweed</name>
    <dbReference type="NCBI Taxonomy" id="4212"/>
    <lineage>
        <taxon>Eukaryota</taxon>
        <taxon>Viridiplantae</taxon>
        <taxon>Streptophyta</taxon>
        <taxon>Embryophyta</taxon>
        <taxon>Tracheophyta</taxon>
        <taxon>Spermatophyta</taxon>
        <taxon>Magnoliopsida</taxon>
        <taxon>eudicotyledons</taxon>
        <taxon>Gunneridae</taxon>
        <taxon>Pentapetalae</taxon>
        <taxon>asterids</taxon>
        <taxon>campanulids</taxon>
        <taxon>Asterales</taxon>
        <taxon>Asteraceae</taxon>
        <taxon>Asteroideae</taxon>
        <taxon>Heliantheae alliance</taxon>
        <taxon>Heliantheae</taxon>
        <taxon>Ambrosia</taxon>
    </lineage>
</organism>
<dbReference type="GO" id="GO:0005524">
    <property type="term" value="F:ATP binding"/>
    <property type="evidence" value="ECO:0007669"/>
    <property type="project" value="UniProtKB-KW"/>
</dbReference>
<dbReference type="Gene3D" id="1.10.510.10">
    <property type="entry name" value="Transferase(Phosphotransferase) domain 1"/>
    <property type="match status" value="1"/>
</dbReference>
<dbReference type="Proteomes" id="UP001206925">
    <property type="component" value="Unassembled WGS sequence"/>
</dbReference>
<dbReference type="InterPro" id="IPR011009">
    <property type="entry name" value="Kinase-like_dom_sf"/>
</dbReference>
<keyword evidence="1" id="KW-0808">Transferase</keyword>
<dbReference type="EMBL" id="JAMZMK010000044">
    <property type="protein sequence ID" value="KAI7757904.1"/>
    <property type="molecule type" value="Genomic_DNA"/>
</dbReference>
<keyword evidence="3" id="KW-0418">Kinase</keyword>
<reference evidence="6" key="1">
    <citation type="submission" date="2022-06" db="EMBL/GenBank/DDBJ databases">
        <title>Uncovering the hologenomic basis of an extraordinary plant invasion.</title>
        <authorList>
            <person name="Bieker V.C."/>
            <person name="Martin M.D."/>
            <person name="Gilbert T."/>
            <person name="Hodgins K."/>
            <person name="Battlay P."/>
            <person name="Petersen B."/>
            <person name="Wilson J."/>
        </authorList>
    </citation>
    <scope>NUCLEOTIDE SEQUENCE</scope>
    <source>
        <strain evidence="6">AA19_3_7</strain>
        <tissue evidence="6">Leaf</tissue>
    </source>
</reference>
<dbReference type="InterPro" id="IPR052059">
    <property type="entry name" value="CR_Ser/Thr_kinase"/>
</dbReference>
<dbReference type="PANTHER" id="PTHR47973">
    <property type="entry name" value="CYSTEINE-RICH RECEPTOR-LIKE PROTEIN KINASE 3"/>
    <property type="match status" value="1"/>
</dbReference>
<evidence type="ECO:0000256" key="3">
    <source>
        <dbReference type="ARBA" id="ARBA00022777"/>
    </source>
</evidence>
<evidence type="ECO:0000256" key="5">
    <source>
        <dbReference type="SAM" id="MobiDB-lite"/>
    </source>
</evidence>
<evidence type="ECO:0000256" key="2">
    <source>
        <dbReference type="ARBA" id="ARBA00022741"/>
    </source>
</evidence>
<evidence type="ECO:0000313" key="6">
    <source>
        <dbReference type="EMBL" id="KAI7757904.1"/>
    </source>
</evidence>
<proteinExistence type="predicted"/>
<accession>A0AAD5DDT3</accession>
<evidence type="ECO:0000256" key="4">
    <source>
        <dbReference type="ARBA" id="ARBA00022840"/>
    </source>
</evidence>
<keyword evidence="7" id="KW-1185">Reference proteome</keyword>
<feature type="compositionally biased region" description="Low complexity" evidence="5">
    <location>
        <begin position="100"/>
        <end position="144"/>
    </location>
</feature>
<name>A0AAD5DDT3_AMBAR</name>
<dbReference type="SUPFAM" id="SSF56112">
    <property type="entry name" value="Protein kinase-like (PK-like)"/>
    <property type="match status" value="1"/>
</dbReference>